<dbReference type="SMART" id="SM01163">
    <property type="entry name" value="DUF1785"/>
    <property type="match status" value="1"/>
</dbReference>
<reference evidence="3 4" key="1">
    <citation type="journal article" date="2011" name="Genome Biol.">
        <title>Comparative genome sequence analysis underscores mycoparasitism as the ancestral life style of Trichoderma.</title>
        <authorList>
            <person name="Kubicek C.P."/>
            <person name="Herrera-Estrella A."/>
            <person name="Seidl-Seiboth V."/>
            <person name="Martinez D.A."/>
            <person name="Druzhinina I.S."/>
            <person name="Thon M."/>
            <person name="Zeilinger S."/>
            <person name="Casas-Flores S."/>
            <person name="Horwitz B.A."/>
            <person name="Mukherjee P.K."/>
            <person name="Mukherjee M."/>
            <person name="Kredics L."/>
            <person name="Alcaraz L.D."/>
            <person name="Aerts A."/>
            <person name="Antal Z."/>
            <person name="Atanasova L."/>
            <person name="Cervantes-Badillo M.G."/>
            <person name="Challacombe J."/>
            <person name="Chertkov O."/>
            <person name="McCluskey K."/>
            <person name="Coulpier F."/>
            <person name="Deshpande N."/>
            <person name="von Doehren H."/>
            <person name="Ebbole D.J."/>
            <person name="Esquivel-Naranjo E.U."/>
            <person name="Fekete E."/>
            <person name="Flipphi M."/>
            <person name="Glaser F."/>
            <person name="Gomez-Rodriguez E.Y."/>
            <person name="Gruber S."/>
            <person name="Han C."/>
            <person name="Henrissat B."/>
            <person name="Hermosa R."/>
            <person name="Hernandez-Onate M."/>
            <person name="Karaffa L."/>
            <person name="Kosti I."/>
            <person name="Le Crom S."/>
            <person name="Lindquist E."/>
            <person name="Lucas S."/>
            <person name="Luebeck M."/>
            <person name="Luebeck P.S."/>
            <person name="Margeot A."/>
            <person name="Metz B."/>
            <person name="Misra M."/>
            <person name="Nevalainen H."/>
            <person name="Omann M."/>
            <person name="Packer N."/>
            <person name="Perrone G."/>
            <person name="Uresti-Rivera E.E."/>
            <person name="Salamov A."/>
            <person name="Schmoll M."/>
            <person name="Seiboth B."/>
            <person name="Shapiro H."/>
            <person name="Sukno S."/>
            <person name="Tamayo-Ramos J.A."/>
            <person name="Tisch D."/>
            <person name="Wiest A."/>
            <person name="Wilkinson H.H."/>
            <person name="Zhang M."/>
            <person name="Coutinho P.M."/>
            <person name="Kenerley C.M."/>
            <person name="Monte E."/>
            <person name="Baker S.E."/>
            <person name="Grigoriev I.V."/>
        </authorList>
    </citation>
    <scope>NUCLEOTIDE SEQUENCE [LARGE SCALE GENOMIC DNA]</scope>
    <source>
        <strain evidence="4">Gv29-8 / FGSC 10586</strain>
    </source>
</reference>
<feature type="non-terminal residue" evidence="3">
    <location>
        <position position="1095"/>
    </location>
</feature>
<dbReference type="SMART" id="SM00950">
    <property type="entry name" value="Piwi"/>
    <property type="match status" value="1"/>
</dbReference>
<accession>G9MPU8</accession>
<dbReference type="SUPFAM" id="SSF53098">
    <property type="entry name" value="Ribonuclease H-like"/>
    <property type="match status" value="1"/>
</dbReference>
<dbReference type="SMR" id="G9MPU8"/>
<gene>
    <name evidence="3" type="ORF">TRIVIDRAFT_112874</name>
</gene>
<evidence type="ECO:0000256" key="1">
    <source>
        <dbReference type="SAM" id="MobiDB-lite"/>
    </source>
</evidence>
<feature type="compositionally biased region" description="Basic and acidic residues" evidence="1">
    <location>
        <begin position="1"/>
        <end position="40"/>
    </location>
</feature>
<dbReference type="InParanoid" id="G9MPU8"/>
<dbReference type="PROSITE" id="PS50822">
    <property type="entry name" value="PIWI"/>
    <property type="match status" value="1"/>
</dbReference>
<dbReference type="Pfam" id="PF08699">
    <property type="entry name" value="ArgoL1"/>
    <property type="match status" value="1"/>
</dbReference>
<dbReference type="eggNOG" id="KOG1041">
    <property type="taxonomic scope" value="Eukaryota"/>
</dbReference>
<sequence>MADRGNRGNRGGDRGWGGDRGRGGDRGGRGGDRGRGRGGGDRGGSSDRGGGRGRGGYDRGDYGGSRGRGGDRGDYGGGRGRGGDRGDYGGRLSGKSSSQHQYQLLSNLSISYGDVIPIPDAEVAQLETQIVARQSASLASLTSQMGSMSVKGKKRGGGNVGGKPAPPMNEHLPARPAFGSQGRRVILWANYFKVNVTRDVFFKYTLEVKQKVNKPAAPKKASKRGGKASSKPTRETEGPEEGEQTRDVRGRDLFLVIKATLAKLLEQDKSFVAASEFKSQLITLKEINLVENPMIIQMAKSEGDEFMETYSVQFHGPHEIDVGSMKSYLTSLADEPVANGEVAFPRFPEAVDALNTILGHKPRSDFDKTATIGSHRFFPFGDDKVIERLTHNWRALTAARGYFQSTRLGTGRILLNVNVTHGVFRISGPMTTLFDNLGLRAVPRRDYQATKKLKAFAKFLPKARAWRTMIIDGKRIRRSKAILSLASSDGSRKSHRMANPPRFDRDWEFAGPKNVQFWRDGDKGGRYITVFDHYLEFKAYGITLADYPLLDMGSDQKPTYIPAELVEIQPGQAIRATLTMEETTAMLEFACRSPYSNALSISAASRQALDLDDDDSLGRFGLSVDKRMLTVDGRILNAPVVSYISNGKRADVAPSKGSWNMRSVKVVKPGKKFERWSWVNLMASHQTRKMVDKSVVLSFGEWLVAMGIAINKTPIDPINPVVDPEQIVSFFEWLKKNDIQLCVMVLPEKDSTGLYSKIKTLGDCTYGIHTSCLVSAQFSKANPAYFANVGLKINLKAGGTNHKLRDDFGILSDGKAMIVGYDVTHPTNMAQQKKGYEAPSLAGFVSSIDKDLAQWPAIAWEQPPKQEMLSDKLLDAFMTRLGTWSRHSGNRYPENIVIYRDGVSEGQFSQVLDKELPIIREACLKKYPANQPQPKLTILVAVKRHQTRFYPTSADDMSKSGNTINGTVVDRGVTQARYWDFFMTAHEALQGTARPAHYTVLLDEIFRSKFGDKAADELERLTHELCYLFGRATKAVSICPPAYYADIVCERARAHRPEHYGPGDDAESVSTVSGAGGATAGRQVHDNLRDSMYYI</sequence>
<dbReference type="CDD" id="cd04657">
    <property type="entry name" value="Piwi_ago-like"/>
    <property type="match status" value="1"/>
</dbReference>
<name>G9MPU8_HYPVG</name>
<feature type="compositionally biased region" description="Basic and acidic residues" evidence="1">
    <location>
        <begin position="232"/>
        <end position="246"/>
    </location>
</feature>
<dbReference type="GeneID" id="25786911"/>
<dbReference type="InterPro" id="IPR036085">
    <property type="entry name" value="PAZ_dom_sf"/>
</dbReference>
<dbReference type="VEuPathDB" id="FungiDB:TRIVIDRAFT_112874"/>
<dbReference type="InterPro" id="IPR003165">
    <property type="entry name" value="Piwi"/>
</dbReference>
<dbReference type="Pfam" id="PF02171">
    <property type="entry name" value="Piwi"/>
    <property type="match status" value="1"/>
</dbReference>
<dbReference type="CDD" id="cd02846">
    <property type="entry name" value="PAZ_argonaute_like"/>
    <property type="match status" value="1"/>
</dbReference>
<keyword evidence="4" id="KW-1185">Reference proteome</keyword>
<dbReference type="PANTHER" id="PTHR22891">
    <property type="entry name" value="EUKARYOTIC TRANSLATION INITIATION FACTOR 2C"/>
    <property type="match status" value="1"/>
</dbReference>
<feature type="compositionally biased region" description="Gly residues" evidence="1">
    <location>
        <begin position="41"/>
        <end position="54"/>
    </location>
</feature>
<feature type="region of interest" description="Disordered" evidence="1">
    <location>
        <begin position="213"/>
        <end position="246"/>
    </location>
</feature>
<dbReference type="GO" id="GO:0003676">
    <property type="term" value="F:nucleic acid binding"/>
    <property type="evidence" value="ECO:0007669"/>
    <property type="project" value="InterPro"/>
</dbReference>
<comment type="caution">
    <text evidence="3">The sequence shown here is derived from an EMBL/GenBank/DDBJ whole genome shotgun (WGS) entry which is preliminary data.</text>
</comment>
<evidence type="ECO:0000259" key="2">
    <source>
        <dbReference type="PROSITE" id="PS50822"/>
    </source>
</evidence>
<dbReference type="OrthoDB" id="10252740at2759"/>
<dbReference type="Pfam" id="PF16488">
    <property type="entry name" value="ArgoL2"/>
    <property type="match status" value="1"/>
</dbReference>
<dbReference type="Gene3D" id="2.170.260.10">
    <property type="entry name" value="paz domain"/>
    <property type="match status" value="1"/>
</dbReference>
<evidence type="ECO:0000313" key="4">
    <source>
        <dbReference type="Proteomes" id="UP000007115"/>
    </source>
</evidence>
<dbReference type="AlphaFoldDB" id="G9MPU8"/>
<feature type="region of interest" description="Disordered" evidence="1">
    <location>
        <begin position="1"/>
        <end position="96"/>
    </location>
</feature>
<dbReference type="HOGENOM" id="CLU_004544_4_1_1"/>
<organism evidence="3 4">
    <name type="scientific">Hypocrea virens (strain Gv29-8 / FGSC 10586)</name>
    <name type="common">Gliocladium virens</name>
    <name type="synonym">Trichoderma virens</name>
    <dbReference type="NCBI Taxonomy" id="413071"/>
    <lineage>
        <taxon>Eukaryota</taxon>
        <taxon>Fungi</taxon>
        <taxon>Dikarya</taxon>
        <taxon>Ascomycota</taxon>
        <taxon>Pezizomycotina</taxon>
        <taxon>Sordariomycetes</taxon>
        <taxon>Hypocreomycetidae</taxon>
        <taxon>Hypocreales</taxon>
        <taxon>Hypocreaceae</taxon>
        <taxon>Trichoderma</taxon>
    </lineage>
</organism>
<proteinExistence type="predicted"/>
<dbReference type="Proteomes" id="UP000007115">
    <property type="component" value="Unassembled WGS sequence"/>
</dbReference>
<feature type="domain" description="Piwi" evidence="2">
    <location>
        <begin position="741"/>
        <end position="1057"/>
    </location>
</feature>
<dbReference type="STRING" id="413071.G9MPU8"/>
<dbReference type="OMA" id="HELCYLF"/>
<dbReference type="InterPro" id="IPR032472">
    <property type="entry name" value="ArgoL2"/>
</dbReference>
<dbReference type="RefSeq" id="XP_013958099.1">
    <property type="nucleotide sequence ID" value="XM_014102624.2"/>
</dbReference>
<dbReference type="InterPro" id="IPR012337">
    <property type="entry name" value="RNaseH-like_sf"/>
</dbReference>
<dbReference type="InterPro" id="IPR014811">
    <property type="entry name" value="ArgoL1"/>
</dbReference>
<dbReference type="Gene3D" id="3.40.50.2300">
    <property type="match status" value="1"/>
</dbReference>
<dbReference type="InterPro" id="IPR045246">
    <property type="entry name" value="Piwi_ago-like"/>
</dbReference>
<dbReference type="Gene3D" id="3.30.420.10">
    <property type="entry name" value="Ribonuclease H-like superfamily/Ribonuclease H"/>
    <property type="match status" value="1"/>
</dbReference>
<dbReference type="InterPro" id="IPR036397">
    <property type="entry name" value="RNaseH_sf"/>
</dbReference>
<dbReference type="EMBL" id="ABDF02000005">
    <property type="protein sequence ID" value="EHK23898.1"/>
    <property type="molecule type" value="Genomic_DNA"/>
</dbReference>
<protein>
    <recommendedName>
        <fullName evidence="2">Piwi domain-containing protein</fullName>
    </recommendedName>
</protein>
<evidence type="ECO:0000313" key="3">
    <source>
        <dbReference type="EMBL" id="EHK23898.1"/>
    </source>
</evidence>
<dbReference type="SUPFAM" id="SSF101690">
    <property type="entry name" value="PAZ domain"/>
    <property type="match status" value="1"/>
</dbReference>